<dbReference type="Gene3D" id="1.10.10.10">
    <property type="entry name" value="Winged helix-like DNA-binding domain superfamily/Winged helix DNA-binding domain"/>
    <property type="match status" value="1"/>
</dbReference>
<keyword evidence="2" id="KW-0805">Transcription regulation</keyword>
<dbReference type="InterPro" id="IPR036390">
    <property type="entry name" value="WH_DNA-bd_sf"/>
</dbReference>
<evidence type="ECO:0000313" key="6">
    <source>
        <dbReference type="EMBL" id="VVD84238.1"/>
    </source>
</evidence>
<dbReference type="PANTHER" id="PTHR30419">
    <property type="entry name" value="HTH-TYPE TRANSCRIPTIONAL REGULATOR YBHD"/>
    <property type="match status" value="1"/>
</dbReference>
<dbReference type="InterPro" id="IPR005119">
    <property type="entry name" value="LysR_subst-bd"/>
</dbReference>
<dbReference type="InterPro" id="IPR000847">
    <property type="entry name" value="LysR_HTH_N"/>
</dbReference>
<dbReference type="RefSeq" id="WP_150720463.1">
    <property type="nucleotide sequence ID" value="NZ_CABPRV010000002.1"/>
</dbReference>
<name>A0ABY6W0A4_9BURK</name>
<proteinExistence type="inferred from homology"/>
<evidence type="ECO:0000256" key="3">
    <source>
        <dbReference type="ARBA" id="ARBA00023125"/>
    </source>
</evidence>
<dbReference type="Gene3D" id="3.40.190.10">
    <property type="entry name" value="Periplasmic binding protein-like II"/>
    <property type="match status" value="2"/>
</dbReference>
<reference evidence="6 7" key="1">
    <citation type="submission" date="2019-08" db="EMBL/GenBank/DDBJ databases">
        <authorList>
            <person name="Peeters C."/>
        </authorList>
    </citation>
    <scope>NUCLEOTIDE SEQUENCE [LARGE SCALE GENOMIC DNA]</scope>
    <source>
        <strain evidence="6 7">LMG 20602</strain>
    </source>
</reference>
<dbReference type="PROSITE" id="PS50931">
    <property type="entry name" value="HTH_LYSR"/>
    <property type="match status" value="1"/>
</dbReference>
<dbReference type="Pfam" id="PF03466">
    <property type="entry name" value="LysR_substrate"/>
    <property type="match status" value="1"/>
</dbReference>
<dbReference type="EMBL" id="CABPRV010000002">
    <property type="protein sequence ID" value="VVD84238.1"/>
    <property type="molecule type" value="Genomic_DNA"/>
</dbReference>
<dbReference type="InterPro" id="IPR050950">
    <property type="entry name" value="HTH-type_LysR_regulators"/>
</dbReference>
<keyword evidence="4" id="KW-0804">Transcription</keyword>
<accession>A0ABY6W0A4</accession>
<sequence length="309" mass="33915">MNPLRTRLKIRHIQVVLAIADMGNLLRAAQVLNISQPAISKALSDVEDVVGERLFDRTPFGTRATPAGDALIQYGRNVLADMDRMHDALSAIKRGDAGKLRVGVFSLISQWTPFMRALSRLQASSRGILLTVEDGNMEDLMPKLDGGGLDIVVGRYPFASQQAHHTVKGLCADRIVAVVRNDHPVLTLGAIGFDDLVQYPWILPPERNIVRLQLEMELAACGLRFRDTPISSLVIPLNTRFVQNTDAVMLMPSCTALEHVRAESLAIVPFDLPISVGPLIAIWRSERIVDRLRDTFVNALSAEAEGTAA</sequence>
<protein>
    <submittedName>
        <fullName evidence="6">LysR family transcriptional regulator</fullName>
    </submittedName>
</protein>
<evidence type="ECO:0000313" key="7">
    <source>
        <dbReference type="Proteomes" id="UP000366065"/>
    </source>
</evidence>
<feature type="domain" description="HTH lysR-type" evidence="5">
    <location>
        <begin position="8"/>
        <end position="65"/>
    </location>
</feature>
<evidence type="ECO:0000256" key="4">
    <source>
        <dbReference type="ARBA" id="ARBA00023163"/>
    </source>
</evidence>
<organism evidence="6 7">
    <name type="scientific">Pandoraea capi</name>
    <dbReference type="NCBI Taxonomy" id="2508286"/>
    <lineage>
        <taxon>Bacteria</taxon>
        <taxon>Pseudomonadati</taxon>
        <taxon>Pseudomonadota</taxon>
        <taxon>Betaproteobacteria</taxon>
        <taxon>Burkholderiales</taxon>
        <taxon>Burkholderiaceae</taxon>
        <taxon>Pandoraea</taxon>
    </lineage>
</organism>
<dbReference type="SUPFAM" id="SSF46785">
    <property type="entry name" value="Winged helix' DNA-binding domain"/>
    <property type="match status" value="1"/>
</dbReference>
<comment type="caution">
    <text evidence="6">The sequence shown here is derived from an EMBL/GenBank/DDBJ whole genome shotgun (WGS) entry which is preliminary data.</text>
</comment>
<keyword evidence="7" id="KW-1185">Reference proteome</keyword>
<dbReference type="SUPFAM" id="SSF53850">
    <property type="entry name" value="Periplasmic binding protein-like II"/>
    <property type="match status" value="1"/>
</dbReference>
<keyword evidence="3" id="KW-0238">DNA-binding</keyword>
<evidence type="ECO:0000256" key="1">
    <source>
        <dbReference type="ARBA" id="ARBA00009437"/>
    </source>
</evidence>
<evidence type="ECO:0000256" key="2">
    <source>
        <dbReference type="ARBA" id="ARBA00023015"/>
    </source>
</evidence>
<dbReference type="Proteomes" id="UP000366065">
    <property type="component" value="Unassembled WGS sequence"/>
</dbReference>
<comment type="similarity">
    <text evidence="1">Belongs to the LysR transcriptional regulatory family.</text>
</comment>
<dbReference type="PRINTS" id="PR00039">
    <property type="entry name" value="HTHLYSR"/>
</dbReference>
<evidence type="ECO:0000259" key="5">
    <source>
        <dbReference type="PROSITE" id="PS50931"/>
    </source>
</evidence>
<dbReference type="PANTHER" id="PTHR30419:SF8">
    <property type="entry name" value="NITROGEN ASSIMILATION TRANSCRIPTIONAL ACTIVATOR-RELATED"/>
    <property type="match status" value="1"/>
</dbReference>
<gene>
    <name evidence="6" type="ORF">PCA20602_01289</name>
</gene>
<dbReference type="Pfam" id="PF00126">
    <property type="entry name" value="HTH_1"/>
    <property type="match status" value="1"/>
</dbReference>
<dbReference type="InterPro" id="IPR036388">
    <property type="entry name" value="WH-like_DNA-bd_sf"/>
</dbReference>